<feature type="region of interest" description="Disordered" evidence="1">
    <location>
        <begin position="1"/>
        <end position="39"/>
    </location>
</feature>
<comment type="caution">
    <text evidence="2">The sequence shown here is derived from an EMBL/GenBank/DDBJ whole genome shotgun (WGS) entry which is preliminary data.</text>
</comment>
<proteinExistence type="predicted"/>
<feature type="compositionally biased region" description="Low complexity" evidence="1">
    <location>
        <begin position="10"/>
        <end position="23"/>
    </location>
</feature>
<evidence type="ECO:0000313" key="3">
    <source>
        <dbReference type="Proteomes" id="UP000704712"/>
    </source>
</evidence>
<sequence>STPHGAADQVASVESSAETVVTAPISKSKRGRPSKSDQELWTTSSTEALFIDNVRNHVEVGAAWILVATLVNKDEDTAYTVTQYKDKWSMYRKDRSNTANVPKTAAPPCLELMLEHWGEILACRVHGTSDLDDDDKDNASTSRDTGRSSPNKHQKIQLIMRLRALADGVKVVGEAMKTQKASAGNASVLSQEVVTPLALSRPTFYSNECSRPQSSSKVA</sequence>
<dbReference type="EMBL" id="JAACNO010002359">
    <property type="protein sequence ID" value="KAF4133904.1"/>
    <property type="molecule type" value="Genomic_DNA"/>
</dbReference>
<reference evidence="2" key="1">
    <citation type="submission" date="2020-03" db="EMBL/GenBank/DDBJ databases">
        <title>Hybrid Assembly of Korean Phytophthora infestans isolates.</title>
        <authorList>
            <person name="Prokchorchik M."/>
            <person name="Lee Y."/>
            <person name="Seo J."/>
            <person name="Cho J.-H."/>
            <person name="Park Y.-E."/>
            <person name="Jang D.-C."/>
            <person name="Im J.-S."/>
            <person name="Choi J.-G."/>
            <person name="Park H.-J."/>
            <person name="Lee G.-B."/>
            <person name="Lee Y.-G."/>
            <person name="Hong S.-Y."/>
            <person name="Cho K."/>
            <person name="Sohn K.H."/>
        </authorList>
    </citation>
    <scope>NUCLEOTIDE SEQUENCE</scope>
    <source>
        <strain evidence="2">KR_2_A2</strain>
    </source>
</reference>
<dbReference type="Proteomes" id="UP000704712">
    <property type="component" value="Unassembled WGS sequence"/>
</dbReference>
<gene>
    <name evidence="2" type="ORF">GN958_ATG17241</name>
</gene>
<evidence type="ECO:0000256" key="1">
    <source>
        <dbReference type="SAM" id="MobiDB-lite"/>
    </source>
</evidence>
<evidence type="ECO:0000313" key="2">
    <source>
        <dbReference type="EMBL" id="KAF4133904.1"/>
    </source>
</evidence>
<feature type="region of interest" description="Disordered" evidence="1">
    <location>
        <begin position="128"/>
        <end position="153"/>
    </location>
</feature>
<accession>A0A8S9U4V0</accession>
<protein>
    <submittedName>
        <fullName evidence="2">Uncharacterized protein</fullName>
    </submittedName>
</protein>
<dbReference type="AlphaFoldDB" id="A0A8S9U4V0"/>
<name>A0A8S9U4V0_PHYIN</name>
<organism evidence="2 3">
    <name type="scientific">Phytophthora infestans</name>
    <name type="common">Potato late blight agent</name>
    <name type="synonym">Botrytis infestans</name>
    <dbReference type="NCBI Taxonomy" id="4787"/>
    <lineage>
        <taxon>Eukaryota</taxon>
        <taxon>Sar</taxon>
        <taxon>Stramenopiles</taxon>
        <taxon>Oomycota</taxon>
        <taxon>Peronosporomycetes</taxon>
        <taxon>Peronosporales</taxon>
        <taxon>Peronosporaceae</taxon>
        <taxon>Phytophthora</taxon>
    </lineage>
</organism>
<feature type="non-terminal residue" evidence="2">
    <location>
        <position position="1"/>
    </location>
</feature>